<reference evidence="4" key="1">
    <citation type="journal article" date="2021" name="Front. Plant Sci.">
        <title>Chromosome-Scale Genome Assembly for Chinese Sour Jujube and Insights Into Its Genome Evolution and Domestication Signature.</title>
        <authorList>
            <person name="Shen L.-Y."/>
            <person name="Luo H."/>
            <person name="Wang X.-L."/>
            <person name="Wang X.-M."/>
            <person name="Qiu X.-J."/>
            <person name="Liu H."/>
            <person name="Zhou S.-S."/>
            <person name="Jia K.-H."/>
            <person name="Nie S."/>
            <person name="Bao Y.-T."/>
            <person name="Zhang R.-G."/>
            <person name="Yun Q.-Z."/>
            <person name="Chai Y.-H."/>
            <person name="Lu J.-Y."/>
            <person name="Li Y."/>
            <person name="Zhao S.-W."/>
            <person name="Mao J.-F."/>
            <person name="Jia S.-G."/>
            <person name="Mao Y.-M."/>
        </authorList>
    </citation>
    <scope>NUCLEOTIDE SEQUENCE</scope>
    <source>
        <strain evidence="4">AT0</strain>
        <tissue evidence="4">Leaf</tissue>
    </source>
</reference>
<dbReference type="Proteomes" id="UP000813462">
    <property type="component" value="Unassembled WGS sequence"/>
</dbReference>
<keyword evidence="2" id="KW-1015">Disulfide bond</keyword>
<dbReference type="GO" id="GO:0048544">
    <property type="term" value="P:recognition of pollen"/>
    <property type="evidence" value="ECO:0007669"/>
    <property type="project" value="InterPro"/>
</dbReference>
<evidence type="ECO:0000256" key="2">
    <source>
        <dbReference type="ARBA" id="ARBA00023157"/>
    </source>
</evidence>
<feature type="domain" description="S-locus glycoprotein" evidence="3">
    <location>
        <begin position="27"/>
        <end position="67"/>
    </location>
</feature>
<dbReference type="AlphaFoldDB" id="A0A978W3N0"/>
<gene>
    <name evidence="4" type="ORF">FEM48_Zijuj01G0214100</name>
</gene>
<proteinExistence type="predicted"/>
<dbReference type="PANTHER" id="PTHR32444">
    <property type="entry name" value="BULB-TYPE LECTIN DOMAIN-CONTAINING PROTEIN"/>
    <property type="match status" value="1"/>
</dbReference>
<accession>A0A978W3N0</accession>
<dbReference type="PANTHER" id="PTHR32444:SF247">
    <property type="entry name" value="OS01G0958200 PROTEIN"/>
    <property type="match status" value="1"/>
</dbReference>
<dbReference type="Pfam" id="PF00954">
    <property type="entry name" value="S_locus_glycop"/>
    <property type="match status" value="1"/>
</dbReference>
<evidence type="ECO:0000313" key="4">
    <source>
        <dbReference type="EMBL" id="KAH7546564.1"/>
    </source>
</evidence>
<keyword evidence="1" id="KW-0732">Signal</keyword>
<name>A0A978W3N0_ZIZJJ</name>
<evidence type="ECO:0000256" key="1">
    <source>
        <dbReference type="ARBA" id="ARBA00022729"/>
    </source>
</evidence>
<protein>
    <recommendedName>
        <fullName evidence="3">S-locus glycoprotein domain-containing protein</fullName>
    </recommendedName>
</protein>
<comment type="caution">
    <text evidence="4">The sequence shown here is derived from an EMBL/GenBank/DDBJ whole genome shotgun (WGS) entry which is preliminary data.</text>
</comment>
<sequence length="90" mass="9978">MEDLNWVSSVQVVPQNGTWEYGTRISQDVFATVPRDNCDKYGLCGAYGNCLIGEAPVCQCLKGFKPKGDLMAWSQGCVRNKPFSCQDKHS</sequence>
<organism evidence="4 5">
    <name type="scientific">Ziziphus jujuba var. spinosa</name>
    <dbReference type="NCBI Taxonomy" id="714518"/>
    <lineage>
        <taxon>Eukaryota</taxon>
        <taxon>Viridiplantae</taxon>
        <taxon>Streptophyta</taxon>
        <taxon>Embryophyta</taxon>
        <taxon>Tracheophyta</taxon>
        <taxon>Spermatophyta</taxon>
        <taxon>Magnoliopsida</taxon>
        <taxon>eudicotyledons</taxon>
        <taxon>Gunneridae</taxon>
        <taxon>Pentapetalae</taxon>
        <taxon>rosids</taxon>
        <taxon>fabids</taxon>
        <taxon>Rosales</taxon>
        <taxon>Rhamnaceae</taxon>
        <taxon>Paliureae</taxon>
        <taxon>Ziziphus</taxon>
    </lineage>
</organism>
<evidence type="ECO:0000313" key="5">
    <source>
        <dbReference type="Proteomes" id="UP000813462"/>
    </source>
</evidence>
<evidence type="ECO:0000259" key="3">
    <source>
        <dbReference type="Pfam" id="PF00954"/>
    </source>
</evidence>
<dbReference type="EMBL" id="JAEACU010000001">
    <property type="protein sequence ID" value="KAH7546564.1"/>
    <property type="molecule type" value="Genomic_DNA"/>
</dbReference>
<dbReference type="InterPro" id="IPR000858">
    <property type="entry name" value="S_locus_glycoprot_dom"/>
</dbReference>